<dbReference type="SUPFAM" id="SSF50129">
    <property type="entry name" value="GroES-like"/>
    <property type="match status" value="1"/>
</dbReference>
<dbReference type="Proteomes" id="UP000664534">
    <property type="component" value="Unassembled WGS sequence"/>
</dbReference>
<evidence type="ECO:0000256" key="3">
    <source>
        <dbReference type="ARBA" id="ARBA00022723"/>
    </source>
</evidence>
<comment type="similarity">
    <text evidence="2 6">Belongs to the zinc-containing alcohol dehydrogenase family.</text>
</comment>
<keyword evidence="9" id="KW-1185">Reference proteome</keyword>
<dbReference type="InterPro" id="IPR013149">
    <property type="entry name" value="ADH-like_C"/>
</dbReference>
<evidence type="ECO:0000256" key="4">
    <source>
        <dbReference type="ARBA" id="ARBA00022833"/>
    </source>
</evidence>
<dbReference type="PANTHER" id="PTHR43350:SF2">
    <property type="entry name" value="GROES-LIKE ZINC-BINDING ALCOHOL DEHYDROGENASE FAMILY PROTEIN"/>
    <property type="match status" value="1"/>
</dbReference>
<evidence type="ECO:0000256" key="1">
    <source>
        <dbReference type="ARBA" id="ARBA00001947"/>
    </source>
</evidence>
<comment type="cofactor">
    <cofactor evidence="1 6">
        <name>Zn(2+)</name>
        <dbReference type="ChEBI" id="CHEBI:29105"/>
    </cofactor>
</comment>
<dbReference type="GO" id="GO:0008270">
    <property type="term" value="F:zinc ion binding"/>
    <property type="evidence" value="ECO:0007669"/>
    <property type="project" value="InterPro"/>
</dbReference>
<dbReference type="InterPro" id="IPR036291">
    <property type="entry name" value="NAD(P)-bd_dom_sf"/>
</dbReference>
<evidence type="ECO:0000256" key="2">
    <source>
        <dbReference type="ARBA" id="ARBA00008072"/>
    </source>
</evidence>
<dbReference type="InterPro" id="IPR013154">
    <property type="entry name" value="ADH-like_N"/>
</dbReference>
<organism evidence="8 9">
    <name type="scientific">Imshaugia aleurites</name>
    <dbReference type="NCBI Taxonomy" id="172621"/>
    <lineage>
        <taxon>Eukaryota</taxon>
        <taxon>Fungi</taxon>
        <taxon>Dikarya</taxon>
        <taxon>Ascomycota</taxon>
        <taxon>Pezizomycotina</taxon>
        <taxon>Lecanoromycetes</taxon>
        <taxon>OSLEUM clade</taxon>
        <taxon>Lecanoromycetidae</taxon>
        <taxon>Lecanorales</taxon>
        <taxon>Lecanorineae</taxon>
        <taxon>Parmeliaceae</taxon>
        <taxon>Imshaugia</taxon>
    </lineage>
</organism>
<dbReference type="SMART" id="SM00829">
    <property type="entry name" value="PKS_ER"/>
    <property type="match status" value="1"/>
</dbReference>
<gene>
    <name evidence="8" type="ORF">IMSHALPRED_002631</name>
</gene>
<dbReference type="OrthoDB" id="1560166at2759"/>
<sequence length="389" mass="41604">MATITESFHSESAQAFTFPLQTKAFVVQEPKADFALTTITLDEVRPDEVLVEMKYSGICHTDIVLQQGLLPMVDFPAIFGHEGAGVVRAIGSSVKNKSLQVGDSVLLSFTVCGDCKQCTSGHPAYCHSHPQINHGAVRRDGSTPGKLLDGRGVRSQYFGHSSFAKMSVVSEKCVVRCPYPESMGIYAPLGCGFQTGAGTILNVLKPQAQQSVVICGIGGVGLAAVMAAKYLGVQQVIAIDLVDDRLKLAEELGATHIINSKQDADVVKTIKDLTHGGANFAVDCTGVVPVIEMLIECIGPRGVAATVGVPPPGKKIQIDPLTFLLENKTYVGVIEGDSNPEVFIPELMELHRSGNFPIERLCKVYPIEKLETALSDLKSGSVIKPVIQF</sequence>
<keyword evidence="3 6" id="KW-0479">Metal-binding</keyword>
<feature type="domain" description="Enoyl reductase (ER)" evidence="7">
    <location>
        <begin position="31"/>
        <end position="387"/>
    </location>
</feature>
<evidence type="ECO:0000256" key="6">
    <source>
        <dbReference type="RuleBase" id="RU361277"/>
    </source>
</evidence>
<dbReference type="Pfam" id="PF00107">
    <property type="entry name" value="ADH_zinc_N"/>
    <property type="match status" value="1"/>
</dbReference>
<dbReference type="InterPro" id="IPR002328">
    <property type="entry name" value="ADH_Zn_CS"/>
</dbReference>
<dbReference type="PANTHER" id="PTHR43350">
    <property type="entry name" value="NAD-DEPENDENT ALCOHOL DEHYDROGENASE"/>
    <property type="match status" value="1"/>
</dbReference>
<dbReference type="GO" id="GO:0016491">
    <property type="term" value="F:oxidoreductase activity"/>
    <property type="evidence" value="ECO:0007669"/>
    <property type="project" value="UniProtKB-KW"/>
</dbReference>
<accession>A0A8H3F4H4</accession>
<dbReference type="AlphaFoldDB" id="A0A8H3F4H4"/>
<dbReference type="Pfam" id="PF08240">
    <property type="entry name" value="ADH_N"/>
    <property type="match status" value="1"/>
</dbReference>
<dbReference type="InterPro" id="IPR020843">
    <property type="entry name" value="ER"/>
</dbReference>
<keyword evidence="5" id="KW-0560">Oxidoreductase</keyword>
<keyword evidence="4 6" id="KW-0862">Zinc</keyword>
<dbReference type="FunFam" id="3.40.50.720:FF:000003">
    <property type="entry name" value="S-(hydroxymethyl)glutathione dehydrogenase"/>
    <property type="match status" value="1"/>
</dbReference>
<dbReference type="EMBL" id="CAJPDT010000015">
    <property type="protein sequence ID" value="CAF9915523.1"/>
    <property type="molecule type" value="Genomic_DNA"/>
</dbReference>
<proteinExistence type="inferred from homology"/>
<dbReference type="Gene3D" id="3.90.180.10">
    <property type="entry name" value="Medium-chain alcohol dehydrogenases, catalytic domain"/>
    <property type="match status" value="1"/>
</dbReference>
<comment type="caution">
    <text evidence="8">The sequence shown here is derived from an EMBL/GenBank/DDBJ whole genome shotgun (WGS) entry which is preliminary data.</text>
</comment>
<protein>
    <recommendedName>
        <fullName evidence="7">Enoyl reductase (ER) domain-containing protein</fullName>
    </recommendedName>
</protein>
<evidence type="ECO:0000256" key="5">
    <source>
        <dbReference type="ARBA" id="ARBA00023002"/>
    </source>
</evidence>
<evidence type="ECO:0000313" key="9">
    <source>
        <dbReference type="Proteomes" id="UP000664534"/>
    </source>
</evidence>
<evidence type="ECO:0000259" key="7">
    <source>
        <dbReference type="SMART" id="SM00829"/>
    </source>
</evidence>
<name>A0A8H3F4H4_9LECA</name>
<dbReference type="InterPro" id="IPR011032">
    <property type="entry name" value="GroES-like_sf"/>
</dbReference>
<dbReference type="CDD" id="cd08278">
    <property type="entry name" value="benzyl_alcohol_DH"/>
    <property type="match status" value="1"/>
</dbReference>
<dbReference type="Gene3D" id="3.40.50.720">
    <property type="entry name" value="NAD(P)-binding Rossmann-like Domain"/>
    <property type="match status" value="1"/>
</dbReference>
<evidence type="ECO:0000313" key="8">
    <source>
        <dbReference type="EMBL" id="CAF9915523.1"/>
    </source>
</evidence>
<dbReference type="PROSITE" id="PS00059">
    <property type="entry name" value="ADH_ZINC"/>
    <property type="match status" value="1"/>
</dbReference>
<dbReference type="SUPFAM" id="SSF51735">
    <property type="entry name" value="NAD(P)-binding Rossmann-fold domains"/>
    <property type="match status" value="1"/>
</dbReference>
<reference evidence="8" key="1">
    <citation type="submission" date="2021-03" db="EMBL/GenBank/DDBJ databases">
        <authorList>
            <person name="Tagirdzhanova G."/>
        </authorList>
    </citation>
    <scope>NUCLEOTIDE SEQUENCE</scope>
</reference>